<evidence type="ECO:0000313" key="2">
    <source>
        <dbReference type="EMBL" id="TDR19376.1"/>
    </source>
</evidence>
<reference evidence="2 3" key="1">
    <citation type="submission" date="2019-03" db="EMBL/GenBank/DDBJ databases">
        <title>Genomic Encyclopedia of Type Strains, Phase IV (KMG-IV): sequencing the most valuable type-strain genomes for metagenomic binning, comparative biology and taxonomic classification.</title>
        <authorList>
            <person name="Goeker M."/>
        </authorList>
    </citation>
    <scope>NUCLEOTIDE SEQUENCE [LARGE SCALE GENOMIC DNA]</scope>
    <source>
        <strain evidence="2 3">DSM 25488</strain>
    </source>
</reference>
<proteinExistence type="predicted"/>
<comment type="caution">
    <text evidence="2">The sequence shown here is derived from an EMBL/GenBank/DDBJ whole genome shotgun (WGS) entry which is preliminary data.</text>
</comment>
<accession>A0A4R6XIR5</accession>
<organism evidence="2 3">
    <name type="scientific">Marinicella litoralis</name>
    <dbReference type="NCBI Taxonomy" id="644220"/>
    <lineage>
        <taxon>Bacteria</taxon>
        <taxon>Pseudomonadati</taxon>
        <taxon>Pseudomonadota</taxon>
        <taxon>Gammaproteobacteria</taxon>
        <taxon>Lysobacterales</taxon>
        <taxon>Marinicellaceae</taxon>
        <taxon>Marinicella</taxon>
    </lineage>
</organism>
<name>A0A4R6XIR5_9GAMM</name>
<dbReference type="InterPro" id="IPR006626">
    <property type="entry name" value="PbH1"/>
</dbReference>
<evidence type="ECO:0000313" key="3">
    <source>
        <dbReference type="Proteomes" id="UP000295724"/>
    </source>
</evidence>
<dbReference type="NCBIfam" id="NF041518">
    <property type="entry name" value="choice_anch_Q"/>
    <property type="match status" value="1"/>
</dbReference>
<feature type="signal peptide" evidence="1">
    <location>
        <begin position="1"/>
        <end position="24"/>
    </location>
</feature>
<keyword evidence="1" id="KW-0732">Signal</keyword>
<dbReference type="InterPro" id="IPR059226">
    <property type="entry name" value="Choice_anch_Q_dom"/>
</dbReference>
<sequence length="485" mass="50887">MRATNLNPLLLTLLVVACPHEAFAGGVPFTSDDLNLESAINSNAVVLDLLGNDDSGINNDDYKEVIAVCDINSSDQDCTGNSYSDAIGSVSINGTGNNNNVVLTSDGNASALFQFKYVMQNSAFSTGTAVAEVALSYVEVNSLSDSGSGGCDSAECTLREAIVFAANDGEASLINFARDLNGTIVLSNQLTIDSIDLSIIGPGANSITVSGNDQNRVFMVPAGSERFFMSGLTISNGKTFVNDSGAGILIENATETRFENLRITDNDSIQDGGGLFISNAGFIMINSEISLNSANNNGGGIAISGGFGNEVIIENVTISNNQSSNFGDGLFINSSSGQNTLLRFVTAAFNFGGITDNHIAGAGNVTIESSVFDPGLSIPNSNNITNNSIFKNLSDGNIFGSNNLTDTDDLFLEPLAEINNSGFYGHSFDTNSLLYNHVDNMIGNAGCEVTVTSDQFGNPRPTDGQCDAGAYEYIYIDLIFTNGFE</sequence>
<dbReference type="RefSeq" id="WP_099020271.1">
    <property type="nucleotide sequence ID" value="NZ_NIHB01000007.1"/>
</dbReference>
<dbReference type="PROSITE" id="PS51257">
    <property type="entry name" value="PROKAR_LIPOPROTEIN"/>
    <property type="match status" value="1"/>
</dbReference>
<feature type="chain" id="PRO_5020641177" evidence="1">
    <location>
        <begin position="25"/>
        <end position="485"/>
    </location>
</feature>
<keyword evidence="3" id="KW-1185">Reference proteome</keyword>
<dbReference type="InterPro" id="IPR011050">
    <property type="entry name" value="Pectin_lyase_fold/virulence"/>
</dbReference>
<dbReference type="OrthoDB" id="5478414at2"/>
<dbReference type="EMBL" id="SNZB01000004">
    <property type="protein sequence ID" value="TDR19376.1"/>
    <property type="molecule type" value="Genomic_DNA"/>
</dbReference>
<dbReference type="AlphaFoldDB" id="A0A4R6XIR5"/>
<dbReference type="Proteomes" id="UP000295724">
    <property type="component" value="Unassembled WGS sequence"/>
</dbReference>
<protein>
    <submittedName>
        <fullName evidence="2">CSLREA domain-containing protein</fullName>
    </submittedName>
</protein>
<gene>
    <name evidence="2" type="ORF">C8D91_1925</name>
</gene>
<dbReference type="SMART" id="SM00710">
    <property type="entry name" value="PbH1"/>
    <property type="match status" value="5"/>
</dbReference>
<dbReference type="SUPFAM" id="SSF51126">
    <property type="entry name" value="Pectin lyase-like"/>
    <property type="match status" value="1"/>
</dbReference>
<evidence type="ECO:0000256" key="1">
    <source>
        <dbReference type="SAM" id="SignalP"/>
    </source>
</evidence>